<name>A0AAJ0DGE4_9PEZI</name>
<organism evidence="2 3">
    <name type="scientific">Extremus antarcticus</name>
    <dbReference type="NCBI Taxonomy" id="702011"/>
    <lineage>
        <taxon>Eukaryota</taxon>
        <taxon>Fungi</taxon>
        <taxon>Dikarya</taxon>
        <taxon>Ascomycota</taxon>
        <taxon>Pezizomycotina</taxon>
        <taxon>Dothideomycetes</taxon>
        <taxon>Dothideomycetidae</taxon>
        <taxon>Mycosphaerellales</taxon>
        <taxon>Extremaceae</taxon>
        <taxon>Extremus</taxon>
    </lineage>
</organism>
<feature type="compositionally biased region" description="Polar residues" evidence="1">
    <location>
        <begin position="1"/>
        <end position="14"/>
    </location>
</feature>
<sequence length="151" mass="16712">MSQYSSTGSTNGSHPASADAVIDTNRPSLRTGDQILAVLEGRLALTAANLAKNQSWIAEELRKYEIPEAVERVVQGGLSLGLELPYKTKQQLLEDRYELSPMERFSQGPESAFRVDPQAWSHLVKVDPLAADIEAEIHAIRRTQTGRRGRN</sequence>
<evidence type="ECO:0000313" key="2">
    <source>
        <dbReference type="EMBL" id="KAK3053354.1"/>
    </source>
</evidence>
<dbReference type="AlphaFoldDB" id="A0AAJ0DGE4"/>
<comment type="caution">
    <text evidence="2">The sequence shown here is derived from an EMBL/GenBank/DDBJ whole genome shotgun (WGS) entry which is preliminary data.</text>
</comment>
<proteinExistence type="predicted"/>
<dbReference type="EMBL" id="JAWDJX010000016">
    <property type="protein sequence ID" value="KAK3053354.1"/>
    <property type="molecule type" value="Genomic_DNA"/>
</dbReference>
<feature type="region of interest" description="Disordered" evidence="1">
    <location>
        <begin position="1"/>
        <end position="20"/>
    </location>
</feature>
<keyword evidence="3" id="KW-1185">Reference proteome</keyword>
<evidence type="ECO:0000313" key="3">
    <source>
        <dbReference type="Proteomes" id="UP001271007"/>
    </source>
</evidence>
<reference evidence="2" key="1">
    <citation type="submission" date="2023-04" db="EMBL/GenBank/DDBJ databases">
        <title>Black Yeasts Isolated from many extreme environments.</title>
        <authorList>
            <person name="Coleine C."/>
            <person name="Stajich J.E."/>
            <person name="Selbmann L."/>
        </authorList>
    </citation>
    <scope>NUCLEOTIDE SEQUENCE</scope>
    <source>
        <strain evidence="2">CCFEE 5312</strain>
    </source>
</reference>
<gene>
    <name evidence="2" type="ORF">LTR09_005523</name>
</gene>
<accession>A0AAJ0DGE4</accession>
<evidence type="ECO:0000256" key="1">
    <source>
        <dbReference type="SAM" id="MobiDB-lite"/>
    </source>
</evidence>
<protein>
    <submittedName>
        <fullName evidence="2">Uncharacterized protein</fullName>
    </submittedName>
</protein>
<dbReference type="Proteomes" id="UP001271007">
    <property type="component" value="Unassembled WGS sequence"/>
</dbReference>